<comment type="caution">
    <text evidence="1">The sequence shown here is derived from an EMBL/GenBank/DDBJ whole genome shotgun (WGS) entry which is preliminary data.</text>
</comment>
<dbReference type="AlphaFoldDB" id="A0A124IVY5"/>
<sequence length="199" mass="21172">MSFSCTTSGSKLLTSQQFYNIYGPFSGWASFATGVIEALIITQWYHESNKGQYDICTPYNNPANYGGSGPANPYSNICDGTLDGYINPMLEPSLFKVSASDGVGDAASAYIMNAYTAGYTVPAKNGYGNLQGAGTKFGPGFEAACAAMGAMGWASSNYYTSGDSPDVVGNILMNWYNDYFTSIVPTNLISSQNEPSCCF</sequence>
<dbReference type="RefSeq" id="WP_153005113.1">
    <property type="nucleotide sequence ID" value="NZ_LPVJ01000040.1"/>
</dbReference>
<proteinExistence type="predicted"/>
<dbReference type="OrthoDB" id="289937at2"/>
<accession>A0A124IVY5</accession>
<evidence type="ECO:0000313" key="2">
    <source>
        <dbReference type="Proteomes" id="UP000053557"/>
    </source>
</evidence>
<dbReference type="EMBL" id="LPVJ01000040">
    <property type="protein sequence ID" value="KUO95674.1"/>
    <property type="molecule type" value="Genomic_DNA"/>
</dbReference>
<keyword evidence="2" id="KW-1185">Reference proteome</keyword>
<organism evidence="1 2">
    <name type="scientific">Ferroacidibacillus organovorans</name>
    <dbReference type="NCBI Taxonomy" id="1765683"/>
    <lineage>
        <taxon>Bacteria</taxon>
        <taxon>Bacillati</taxon>
        <taxon>Bacillota</taxon>
        <taxon>Bacilli</taxon>
        <taxon>Bacillales</taxon>
        <taxon>Alicyclobacillaceae</taxon>
        <taxon>Ferroacidibacillus</taxon>
    </lineage>
</organism>
<evidence type="ECO:0000313" key="1">
    <source>
        <dbReference type="EMBL" id="KUO95674.1"/>
    </source>
</evidence>
<gene>
    <name evidence="1" type="ORF">ATW55_15225</name>
</gene>
<name>A0A124IVY5_9BACL</name>
<protein>
    <submittedName>
        <fullName evidence="1">Uncharacterized protein</fullName>
    </submittedName>
</protein>
<reference evidence="1 2" key="1">
    <citation type="submission" date="2015-12" db="EMBL/GenBank/DDBJ databases">
        <title>Draft genome sequence of Acidibacillus ferrooxidans ITV001, isolated from a chalcopyrite acid mine drainage site in Brazil.</title>
        <authorList>
            <person name="Dall'Agnol H."/>
            <person name="Nancucheo I."/>
            <person name="Johnson B."/>
            <person name="Oliveira R."/>
            <person name="Leite L."/>
            <person name="Pylro V."/>
            <person name="Nunes G.L."/>
            <person name="Tzotzos G."/>
            <person name="Fernandes G.R."/>
            <person name="Dutra J."/>
            <person name="Orellana S.C."/>
            <person name="Oliveira G."/>
        </authorList>
    </citation>
    <scope>NUCLEOTIDE SEQUENCE [LARGE SCALE GENOMIC DNA]</scope>
    <source>
        <strain evidence="2">ITV01</strain>
    </source>
</reference>
<dbReference type="Proteomes" id="UP000053557">
    <property type="component" value="Unassembled WGS sequence"/>
</dbReference>